<reference evidence="11" key="2">
    <citation type="submission" date="2025-08" db="UniProtKB">
        <authorList>
            <consortium name="Ensembl"/>
        </authorList>
    </citation>
    <scope>IDENTIFICATION</scope>
</reference>
<evidence type="ECO:0000256" key="5">
    <source>
        <dbReference type="ARBA" id="ARBA00022859"/>
    </source>
</evidence>
<dbReference type="PROSITE" id="PS50089">
    <property type="entry name" value="ZF_RING_2"/>
    <property type="match status" value="1"/>
</dbReference>
<dbReference type="GO" id="GO:0045087">
    <property type="term" value="P:innate immune response"/>
    <property type="evidence" value="ECO:0007669"/>
    <property type="project" value="UniProtKB-KW"/>
</dbReference>
<keyword evidence="2" id="KW-0479">Metal-binding</keyword>
<dbReference type="SMART" id="SM00449">
    <property type="entry name" value="SPRY"/>
    <property type="match status" value="1"/>
</dbReference>
<dbReference type="Proteomes" id="UP000472264">
    <property type="component" value="Chromosome 6"/>
</dbReference>
<feature type="coiled-coil region" evidence="7">
    <location>
        <begin position="182"/>
        <end position="230"/>
    </location>
</feature>
<dbReference type="PROSITE" id="PS00518">
    <property type="entry name" value="ZF_RING_1"/>
    <property type="match status" value="1"/>
</dbReference>
<keyword evidence="7" id="KW-0175">Coiled coil</keyword>
<dbReference type="InterPro" id="IPR013320">
    <property type="entry name" value="ConA-like_dom_sf"/>
</dbReference>
<dbReference type="Pfam" id="PF00643">
    <property type="entry name" value="zf-B_box"/>
    <property type="match status" value="1"/>
</dbReference>
<reference evidence="11" key="1">
    <citation type="submission" date="2021-04" db="EMBL/GenBank/DDBJ databases">
        <authorList>
            <consortium name="Wellcome Sanger Institute Data Sharing"/>
        </authorList>
    </citation>
    <scope>NUCLEOTIDE SEQUENCE [LARGE SCALE GENOMIC DNA]</scope>
</reference>
<dbReference type="InterPro" id="IPR013083">
    <property type="entry name" value="Znf_RING/FYVE/PHD"/>
</dbReference>
<dbReference type="PROSITE" id="PS50119">
    <property type="entry name" value="ZF_BBOX"/>
    <property type="match status" value="1"/>
</dbReference>
<dbReference type="InterPro" id="IPR000315">
    <property type="entry name" value="Znf_B-box"/>
</dbReference>
<evidence type="ECO:0000256" key="1">
    <source>
        <dbReference type="ARBA" id="ARBA00022588"/>
    </source>
</evidence>
<dbReference type="Gene3D" id="2.60.120.920">
    <property type="match status" value="1"/>
</dbReference>
<dbReference type="SUPFAM" id="SSF57850">
    <property type="entry name" value="RING/U-box"/>
    <property type="match status" value="1"/>
</dbReference>
<dbReference type="InterPro" id="IPR001841">
    <property type="entry name" value="Znf_RING"/>
</dbReference>
<dbReference type="InterPro" id="IPR001870">
    <property type="entry name" value="B30.2/SPRY"/>
</dbReference>
<dbReference type="CDD" id="cd19769">
    <property type="entry name" value="Bbox2_TRIM16-like"/>
    <property type="match status" value="1"/>
</dbReference>
<gene>
    <name evidence="11" type="primary">LOC115045498</name>
</gene>
<reference evidence="11" key="3">
    <citation type="submission" date="2025-09" db="UniProtKB">
        <authorList>
            <consortium name="Ensembl"/>
        </authorList>
    </citation>
    <scope>IDENTIFICATION</scope>
</reference>
<dbReference type="InterPro" id="IPR017907">
    <property type="entry name" value="Znf_RING_CS"/>
</dbReference>
<name>A0A665SWK8_ECHNA</name>
<feature type="domain" description="B30.2/SPRY" evidence="10">
    <location>
        <begin position="195"/>
        <end position="390"/>
    </location>
</feature>
<organism evidence="11 12">
    <name type="scientific">Echeneis naucrates</name>
    <name type="common">Live sharksucker</name>
    <dbReference type="NCBI Taxonomy" id="173247"/>
    <lineage>
        <taxon>Eukaryota</taxon>
        <taxon>Metazoa</taxon>
        <taxon>Chordata</taxon>
        <taxon>Craniata</taxon>
        <taxon>Vertebrata</taxon>
        <taxon>Euteleostomi</taxon>
        <taxon>Actinopterygii</taxon>
        <taxon>Neopterygii</taxon>
        <taxon>Teleostei</taxon>
        <taxon>Neoteleostei</taxon>
        <taxon>Acanthomorphata</taxon>
        <taxon>Carangaria</taxon>
        <taxon>Carangiformes</taxon>
        <taxon>Echeneidae</taxon>
        <taxon>Echeneis</taxon>
    </lineage>
</organism>
<dbReference type="InterPro" id="IPR051051">
    <property type="entry name" value="E3_ubiq-ligase_TRIM/RNF"/>
</dbReference>
<dbReference type="Pfam" id="PF00622">
    <property type="entry name" value="SPRY"/>
    <property type="match status" value="1"/>
</dbReference>
<dbReference type="CDD" id="cd13733">
    <property type="entry name" value="SPRY_PRY_C-I_1"/>
    <property type="match status" value="1"/>
</dbReference>
<keyword evidence="3 6" id="KW-0863">Zinc-finger</keyword>
<evidence type="ECO:0000259" key="8">
    <source>
        <dbReference type="PROSITE" id="PS50089"/>
    </source>
</evidence>
<protein>
    <submittedName>
        <fullName evidence="11">Uncharacterized protein</fullName>
    </submittedName>
</protein>
<dbReference type="InterPro" id="IPR003877">
    <property type="entry name" value="SPRY_dom"/>
</dbReference>
<dbReference type="SUPFAM" id="SSF57845">
    <property type="entry name" value="B-box zinc-binding domain"/>
    <property type="match status" value="1"/>
</dbReference>
<dbReference type="PANTHER" id="PTHR25465:SF32">
    <property type="entry name" value="BLOODTHIRSTY-RELATED GENE FAMILY, MEMBER 16 ISOFORM X1-RELATED"/>
    <property type="match status" value="1"/>
</dbReference>
<evidence type="ECO:0000256" key="3">
    <source>
        <dbReference type="ARBA" id="ARBA00022771"/>
    </source>
</evidence>
<evidence type="ECO:0000256" key="4">
    <source>
        <dbReference type="ARBA" id="ARBA00022833"/>
    </source>
</evidence>
<dbReference type="Pfam" id="PF13445">
    <property type="entry name" value="zf-RING_UBOX"/>
    <property type="match status" value="1"/>
</dbReference>
<dbReference type="Gene3D" id="3.30.40.10">
    <property type="entry name" value="Zinc/RING finger domain, C3HC4 (zinc finger)"/>
    <property type="match status" value="1"/>
</dbReference>
<keyword evidence="1" id="KW-0399">Innate immunity</keyword>
<keyword evidence="4" id="KW-0862">Zinc</keyword>
<dbReference type="Ensembl" id="ENSENLT00000001701.1">
    <property type="protein sequence ID" value="ENSENLP00000001535.1"/>
    <property type="gene ID" value="ENSENLG00000000897.1"/>
</dbReference>
<evidence type="ECO:0000259" key="10">
    <source>
        <dbReference type="PROSITE" id="PS50188"/>
    </source>
</evidence>
<proteinExistence type="predicted"/>
<dbReference type="InterPro" id="IPR043136">
    <property type="entry name" value="B30.2/SPRY_sf"/>
</dbReference>
<accession>A0A665SWK8</accession>
<evidence type="ECO:0000313" key="11">
    <source>
        <dbReference type="Ensembl" id="ENSENLP00000001535.1"/>
    </source>
</evidence>
<feature type="domain" description="B box-type" evidence="9">
    <location>
        <begin position="143"/>
        <end position="181"/>
    </location>
</feature>
<dbReference type="InterPro" id="IPR027370">
    <property type="entry name" value="Znf-RING_euk"/>
</dbReference>
<sequence>MASALFLSEDQFLCSICLDVFTEPVTIPCGHNFCKPCITKHWGDKNHCYCPLCNEKFNKGLKLCVNVSFREVVENFKKHRVISENGIEVKPGEVPCDFCLGKKFKAYKTCLECLASFCKRHLEPHQVVSAFSRHQLTDPAHNQKDKICKKHNRISDLFCKKDLTRVCVLCTEHKAHDTVPLEKEYNETKAQLEQKKLEVKAMIKERQKKAQEIKDLVDTKRKEKDEALANSAHAFSTLVAPIQRIPQKFNRYAYVLGKKGFSEGRFYYEVQAARKTGWDLGVVRGSMRWKKTHTLNPGNGVWILRLRNNTKYTALNHAAVKIPVARKAERVGVFVDYKKRSVSFYDVSTATLIHSFTGCAFNETIYPFFSPGPPEDGLNCAPLVLSPTKHSTEKLNEFFSLIAVVIALVLFWIF</sequence>
<keyword evidence="5" id="KW-0391">Immunity</keyword>
<keyword evidence="12" id="KW-1185">Reference proteome</keyword>
<dbReference type="InterPro" id="IPR003879">
    <property type="entry name" value="Butyrophylin_SPRY"/>
</dbReference>
<feature type="domain" description="RING-type" evidence="8">
    <location>
        <begin position="14"/>
        <end position="54"/>
    </location>
</feature>
<evidence type="ECO:0000259" key="9">
    <source>
        <dbReference type="PROSITE" id="PS50119"/>
    </source>
</evidence>
<evidence type="ECO:0000313" key="12">
    <source>
        <dbReference type="Proteomes" id="UP000472264"/>
    </source>
</evidence>
<dbReference type="AlphaFoldDB" id="A0A665SWK8"/>
<dbReference type="GO" id="GO:0008270">
    <property type="term" value="F:zinc ion binding"/>
    <property type="evidence" value="ECO:0007669"/>
    <property type="project" value="UniProtKB-KW"/>
</dbReference>
<dbReference type="Gene3D" id="3.30.160.60">
    <property type="entry name" value="Classic Zinc Finger"/>
    <property type="match status" value="1"/>
</dbReference>
<dbReference type="InParanoid" id="A0A665SWK8"/>
<dbReference type="PANTHER" id="PTHR25465">
    <property type="entry name" value="B-BOX DOMAIN CONTAINING"/>
    <property type="match status" value="1"/>
</dbReference>
<dbReference type="SMART" id="SM00184">
    <property type="entry name" value="RING"/>
    <property type="match status" value="1"/>
</dbReference>
<evidence type="ECO:0000256" key="7">
    <source>
        <dbReference type="SAM" id="Coils"/>
    </source>
</evidence>
<evidence type="ECO:0000256" key="6">
    <source>
        <dbReference type="PROSITE-ProRule" id="PRU00024"/>
    </source>
</evidence>
<dbReference type="PROSITE" id="PS50188">
    <property type="entry name" value="B302_SPRY"/>
    <property type="match status" value="1"/>
</dbReference>
<dbReference type="Gene3D" id="4.10.830.40">
    <property type="match status" value="1"/>
</dbReference>
<dbReference type="SUPFAM" id="SSF49899">
    <property type="entry name" value="Concanavalin A-like lectins/glucanases"/>
    <property type="match status" value="1"/>
</dbReference>
<evidence type="ECO:0000256" key="2">
    <source>
        <dbReference type="ARBA" id="ARBA00022723"/>
    </source>
</evidence>
<dbReference type="OMA" id="GQVPCDY"/>
<dbReference type="PRINTS" id="PR01407">
    <property type="entry name" value="BUTYPHLNCDUF"/>
</dbReference>